<protein>
    <submittedName>
        <fullName evidence="1">Uncharacterized protein</fullName>
    </submittedName>
</protein>
<evidence type="ECO:0000313" key="1">
    <source>
        <dbReference type="EnsemblPlants" id="AVESA.00010b.r2.1CG0115410.1.CDS.1"/>
    </source>
</evidence>
<dbReference type="Proteomes" id="UP001732700">
    <property type="component" value="Chromosome 1C"/>
</dbReference>
<evidence type="ECO:0000313" key="2">
    <source>
        <dbReference type="Proteomes" id="UP001732700"/>
    </source>
</evidence>
<reference evidence="1" key="1">
    <citation type="submission" date="2021-05" db="EMBL/GenBank/DDBJ databases">
        <authorList>
            <person name="Scholz U."/>
            <person name="Mascher M."/>
            <person name="Fiebig A."/>
        </authorList>
    </citation>
    <scope>NUCLEOTIDE SEQUENCE [LARGE SCALE GENOMIC DNA]</scope>
</reference>
<keyword evidence="2" id="KW-1185">Reference proteome</keyword>
<accession>A0ACD5TS02</accession>
<sequence>MARATNARGFLAAVELAHAAAVALLCAGLNCACASPAVPPPAEVAAAVGVDNLSPSEFLASLRRAALDAPAVGMIGRTRLTSWARALALGWGPAGAGHYPRRSLEELVDKIDLDDLNEPAGDAADEEDDDEDKATERPLKTPARAKRRGRPRRQEASSSADEVDPGEDTDHKEVTSGPVTTELSTGRMRKKSKYLSPPYTNLGGYALEDKIEKSADLPKESVPSSSKGEKKAERDNVDAGEVLELLRSFGEDVFHETQFPKAADRFLASFRSSKFAAIDVAGLISDPAAALKLGKSVLERSRKKDEVGAGASSTKRKKKLEKTSPTATLDFPAENAVAKDGADVAATLDFPAENVVAKDSGEVAGLVSDSSAALEKVKGVMKRGRKKKDQDGSGGSSIKRKKAEKTSPKATPDLPAENVSANASADGTILVPHSCATVEQGKGVTKRGRKKKDQDGSGGSPIKRKKMKKTSPTAILDSGVVITPAIPIRQVRAEDLISQITSGGGAGMGAGVLDQNKLEFTSPVPATMPGGMKSGEEQDQADGGSVVKTPVTGEATKLGTHTNVDLPAKSVQAAKPGMGIQVDMNVQSGVVDVPIGSVHIGGMELEINIPVDTTEQGVVAHLPVRSGLLPKDGGISQPADGNTNIANVEVSTFQGVVADVAVRSGLLPKHGGISQREDANTNNANLEVRAVQESRASLEAMMPEMYKKVDEITTGTNVTAMGHAFNAEGQNGEQTSQGNTAGEALANHAPAIFTNGTYSDAPNSTPNRRNKKAPQYVANPAPQHVANPAPQYFANPVEIVLQFTDGVILPSKEELLAAFSKFGVLIEPLSDILEDIRGARVVFGKSAEADAVYAKRETPGIFGQFGPPFATLELLNYLPPFTPSIPPPPPAPKPLLGVEDMRKNVENMMLSLAEQKAAAASSGGTNPVPDYLYAEMQQLLVKLGKVQPGPSSSGSTPQ</sequence>
<dbReference type="EnsemblPlants" id="AVESA.00010b.r2.1CG0115410.1">
    <property type="protein sequence ID" value="AVESA.00010b.r2.1CG0115410.1.CDS.1"/>
    <property type="gene ID" value="AVESA.00010b.r2.1CG0115410"/>
</dbReference>
<proteinExistence type="predicted"/>
<name>A0ACD5TS02_AVESA</name>
<reference evidence="1" key="2">
    <citation type="submission" date="2025-09" db="UniProtKB">
        <authorList>
            <consortium name="EnsemblPlants"/>
        </authorList>
    </citation>
    <scope>IDENTIFICATION</scope>
</reference>
<organism evidence="1 2">
    <name type="scientific">Avena sativa</name>
    <name type="common">Oat</name>
    <dbReference type="NCBI Taxonomy" id="4498"/>
    <lineage>
        <taxon>Eukaryota</taxon>
        <taxon>Viridiplantae</taxon>
        <taxon>Streptophyta</taxon>
        <taxon>Embryophyta</taxon>
        <taxon>Tracheophyta</taxon>
        <taxon>Spermatophyta</taxon>
        <taxon>Magnoliopsida</taxon>
        <taxon>Liliopsida</taxon>
        <taxon>Poales</taxon>
        <taxon>Poaceae</taxon>
        <taxon>BOP clade</taxon>
        <taxon>Pooideae</taxon>
        <taxon>Poodae</taxon>
        <taxon>Poeae</taxon>
        <taxon>Poeae Chloroplast Group 1 (Aveneae type)</taxon>
        <taxon>Aveninae</taxon>
        <taxon>Avena</taxon>
    </lineage>
</organism>